<organism evidence="1 2">
    <name type="scientific">Plasmopara halstedii</name>
    <name type="common">Downy mildew of sunflower</name>
    <dbReference type="NCBI Taxonomy" id="4781"/>
    <lineage>
        <taxon>Eukaryota</taxon>
        <taxon>Sar</taxon>
        <taxon>Stramenopiles</taxon>
        <taxon>Oomycota</taxon>
        <taxon>Peronosporomycetes</taxon>
        <taxon>Peronosporales</taxon>
        <taxon>Peronosporaceae</taxon>
        <taxon>Plasmopara</taxon>
    </lineage>
</organism>
<keyword evidence="2" id="KW-1185">Reference proteome</keyword>
<evidence type="ECO:0000313" key="1">
    <source>
        <dbReference type="EMBL" id="CEG48702.1"/>
    </source>
</evidence>
<protein>
    <submittedName>
        <fullName evidence="1">Uncharacterized protein</fullName>
    </submittedName>
</protein>
<dbReference type="EMBL" id="CCYD01003034">
    <property type="protein sequence ID" value="CEG48702.1"/>
    <property type="molecule type" value="Genomic_DNA"/>
</dbReference>
<dbReference type="AlphaFoldDB" id="A0A0P1B3L8"/>
<dbReference type="RefSeq" id="XP_024585071.1">
    <property type="nucleotide sequence ID" value="XM_024719809.1"/>
</dbReference>
<name>A0A0P1B3L8_PLAHL</name>
<sequence>MPASPLSKALRISPDATYSFLIKSQRTMVGNPVPQMSIGQLSVSCIQLEESKELKTLFPDASIRYAPALTRDV</sequence>
<proteinExistence type="predicted"/>
<accession>A0A0P1B3L8</accession>
<reference evidence="2" key="1">
    <citation type="submission" date="2014-09" db="EMBL/GenBank/DDBJ databases">
        <authorList>
            <person name="Sharma Rahul"/>
            <person name="Thines Marco"/>
        </authorList>
    </citation>
    <scope>NUCLEOTIDE SEQUENCE [LARGE SCALE GENOMIC DNA]</scope>
</reference>
<dbReference type="Proteomes" id="UP000054928">
    <property type="component" value="Unassembled WGS sequence"/>
</dbReference>
<dbReference type="GeneID" id="36401570"/>
<evidence type="ECO:0000313" key="2">
    <source>
        <dbReference type="Proteomes" id="UP000054928"/>
    </source>
</evidence>